<keyword evidence="2 4" id="KW-0472">Membrane</keyword>
<dbReference type="InterPro" id="IPR036737">
    <property type="entry name" value="OmpA-like_sf"/>
</dbReference>
<protein>
    <submittedName>
        <fullName evidence="8">Cell envelope biogenesis protein OmpA</fullName>
    </submittedName>
</protein>
<dbReference type="InterPro" id="IPR050330">
    <property type="entry name" value="Bact_OuterMem_StrucFunc"/>
</dbReference>
<comment type="caution">
    <text evidence="8">The sequence shown here is derived from an EMBL/GenBank/DDBJ whole genome shotgun (WGS) entry which is preliminary data.</text>
</comment>
<keyword evidence="6" id="KW-0732">Signal</keyword>
<dbReference type="AlphaFoldDB" id="A0A916RLJ3"/>
<name>A0A916RLJ3_9BACT</name>
<evidence type="ECO:0000313" key="9">
    <source>
        <dbReference type="Proteomes" id="UP000648801"/>
    </source>
</evidence>
<accession>A0A916RLJ3</accession>
<dbReference type="GO" id="GO:0009279">
    <property type="term" value="C:cell outer membrane"/>
    <property type="evidence" value="ECO:0007669"/>
    <property type="project" value="UniProtKB-SubCell"/>
</dbReference>
<dbReference type="InterPro" id="IPR006665">
    <property type="entry name" value="OmpA-like"/>
</dbReference>
<gene>
    <name evidence="8" type="ORF">GCM10011507_10820</name>
</gene>
<dbReference type="PROSITE" id="PS51123">
    <property type="entry name" value="OMPA_2"/>
    <property type="match status" value="1"/>
</dbReference>
<dbReference type="PANTHER" id="PTHR30329">
    <property type="entry name" value="STATOR ELEMENT OF FLAGELLAR MOTOR COMPLEX"/>
    <property type="match status" value="1"/>
</dbReference>
<dbReference type="Pfam" id="PF00691">
    <property type="entry name" value="OmpA"/>
    <property type="match status" value="1"/>
</dbReference>
<dbReference type="PRINTS" id="PR01021">
    <property type="entry name" value="OMPADOMAIN"/>
</dbReference>
<feature type="region of interest" description="Disordered" evidence="5">
    <location>
        <begin position="83"/>
        <end position="102"/>
    </location>
</feature>
<evidence type="ECO:0000313" key="8">
    <source>
        <dbReference type="EMBL" id="GGA61142.1"/>
    </source>
</evidence>
<reference evidence="8" key="2">
    <citation type="submission" date="2020-09" db="EMBL/GenBank/DDBJ databases">
        <authorList>
            <person name="Sun Q."/>
            <person name="Zhou Y."/>
        </authorList>
    </citation>
    <scope>NUCLEOTIDE SEQUENCE</scope>
    <source>
        <strain evidence="8">CGMCC 1.15447</strain>
    </source>
</reference>
<keyword evidence="3" id="KW-0998">Cell outer membrane</keyword>
<evidence type="ECO:0000256" key="3">
    <source>
        <dbReference type="ARBA" id="ARBA00023237"/>
    </source>
</evidence>
<evidence type="ECO:0000259" key="7">
    <source>
        <dbReference type="PROSITE" id="PS51123"/>
    </source>
</evidence>
<reference evidence="8" key="1">
    <citation type="journal article" date="2014" name="Int. J. Syst. Evol. Microbiol.">
        <title>Complete genome sequence of Corynebacterium casei LMG S-19264T (=DSM 44701T), isolated from a smear-ripened cheese.</title>
        <authorList>
            <consortium name="US DOE Joint Genome Institute (JGI-PGF)"/>
            <person name="Walter F."/>
            <person name="Albersmeier A."/>
            <person name="Kalinowski J."/>
            <person name="Ruckert C."/>
        </authorList>
    </citation>
    <scope>NUCLEOTIDE SEQUENCE</scope>
    <source>
        <strain evidence="8">CGMCC 1.15447</strain>
    </source>
</reference>
<dbReference type="InterPro" id="IPR006664">
    <property type="entry name" value="OMP_bac"/>
</dbReference>
<dbReference type="RefSeq" id="WP_188758240.1">
    <property type="nucleotide sequence ID" value="NZ_BMJB01000001.1"/>
</dbReference>
<feature type="domain" description="OmpA-like" evidence="7">
    <location>
        <begin position="122"/>
        <end position="240"/>
    </location>
</feature>
<feature type="signal peptide" evidence="6">
    <location>
        <begin position="1"/>
        <end position="22"/>
    </location>
</feature>
<comment type="subcellular location">
    <subcellularLocation>
        <location evidence="1">Cell outer membrane</location>
    </subcellularLocation>
</comment>
<evidence type="ECO:0000256" key="5">
    <source>
        <dbReference type="SAM" id="MobiDB-lite"/>
    </source>
</evidence>
<evidence type="ECO:0000256" key="2">
    <source>
        <dbReference type="ARBA" id="ARBA00023136"/>
    </source>
</evidence>
<evidence type="ECO:0000256" key="1">
    <source>
        <dbReference type="ARBA" id="ARBA00004442"/>
    </source>
</evidence>
<dbReference type="Gene3D" id="3.30.1330.60">
    <property type="entry name" value="OmpA-like domain"/>
    <property type="match status" value="1"/>
</dbReference>
<dbReference type="EMBL" id="BMJB01000001">
    <property type="protein sequence ID" value="GGA61142.1"/>
    <property type="molecule type" value="Genomic_DNA"/>
</dbReference>
<dbReference type="CDD" id="cd07185">
    <property type="entry name" value="OmpA_C-like"/>
    <property type="match status" value="1"/>
</dbReference>
<sequence>MSSNFQNASVTLSKMKSACAVAAASVFVIALTVGCSSKNYVRSQTAPIIQQTNELDAKTAADHRSITDTDERAQKGISGAMDAANTADQHAQAAGQSADAANKSAQDVANRVDSLNGVVANLDNYKTVSDVTVTFAFDKSNLSSSDRSQLDALADSLAATKSYILAVTGGTDTIGDANYNYALSQRRADAVVQYLAAQHNVPPHKFYLIGIGKDVQIATDRTAAGRAKNRRVEIKVMSNMNQDQTPATASVAQPSVQQQ</sequence>
<organism evidence="8 9">
    <name type="scientific">Edaphobacter acidisoli</name>
    <dbReference type="NCBI Taxonomy" id="2040573"/>
    <lineage>
        <taxon>Bacteria</taxon>
        <taxon>Pseudomonadati</taxon>
        <taxon>Acidobacteriota</taxon>
        <taxon>Terriglobia</taxon>
        <taxon>Terriglobales</taxon>
        <taxon>Acidobacteriaceae</taxon>
        <taxon>Edaphobacter</taxon>
    </lineage>
</organism>
<dbReference type="Proteomes" id="UP000648801">
    <property type="component" value="Unassembled WGS sequence"/>
</dbReference>
<feature type="region of interest" description="Disordered" evidence="5">
    <location>
        <begin position="239"/>
        <end position="259"/>
    </location>
</feature>
<proteinExistence type="predicted"/>
<dbReference type="PANTHER" id="PTHR30329:SF21">
    <property type="entry name" value="LIPOPROTEIN YIAD-RELATED"/>
    <property type="match status" value="1"/>
</dbReference>
<dbReference type="SUPFAM" id="SSF103088">
    <property type="entry name" value="OmpA-like"/>
    <property type="match status" value="1"/>
</dbReference>
<evidence type="ECO:0000256" key="6">
    <source>
        <dbReference type="SAM" id="SignalP"/>
    </source>
</evidence>
<evidence type="ECO:0000256" key="4">
    <source>
        <dbReference type="PROSITE-ProRule" id="PRU00473"/>
    </source>
</evidence>
<keyword evidence="9" id="KW-1185">Reference proteome</keyword>
<feature type="chain" id="PRO_5036744609" evidence="6">
    <location>
        <begin position="23"/>
        <end position="259"/>
    </location>
</feature>